<evidence type="ECO:0000313" key="15">
    <source>
        <dbReference type="EMBL" id="KAA8584510.1"/>
    </source>
</evidence>
<feature type="compositionally biased region" description="Polar residues" evidence="13">
    <location>
        <begin position="308"/>
        <end position="321"/>
    </location>
</feature>
<evidence type="ECO:0000256" key="1">
    <source>
        <dbReference type="ARBA" id="ARBA00004245"/>
    </source>
</evidence>
<keyword evidence="4" id="KW-0597">Phosphoprotein</keyword>
<dbReference type="PROSITE" id="PS50011">
    <property type="entry name" value="PROTEIN_KINASE_DOM"/>
    <property type="match status" value="1"/>
</dbReference>
<feature type="region of interest" description="Disordered" evidence="13">
    <location>
        <begin position="872"/>
        <end position="903"/>
    </location>
</feature>
<accession>A0A5J5CVD7</accession>
<feature type="compositionally biased region" description="Polar residues" evidence="13">
    <location>
        <begin position="550"/>
        <end position="559"/>
    </location>
</feature>
<evidence type="ECO:0000313" key="16">
    <source>
        <dbReference type="Proteomes" id="UP000327493"/>
    </source>
</evidence>
<comment type="similarity">
    <text evidence="7">Belongs to the protein kinase superfamily.</text>
</comment>
<organism evidence="15 16">
    <name type="scientific">Etheostoma spectabile</name>
    <name type="common">orangethroat darter</name>
    <dbReference type="NCBI Taxonomy" id="54343"/>
    <lineage>
        <taxon>Eukaryota</taxon>
        <taxon>Metazoa</taxon>
        <taxon>Chordata</taxon>
        <taxon>Craniata</taxon>
        <taxon>Vertebrata</taxon>
        <taxon>Euteleostomi</taxon>
        <taxon>Actinopterygii</taxon>
        <taxon>Neopterygii</taxon>
        <taxon>Teleostei</taxon>
        <taxon>Neoteleostei</taxon>
        <taxon>Acanthomorphata</taxon>
        <taxon>Eupercaria</taxon>
        <taxon>Perciformes</taxon>
        <taxon>Percoidei</taxon>
        <taxon>Percidae</taxon>
        <taxon>Etheostomatinae</taxon>
        <taxon>Etheostoma</taxon>
    </lineage>
</organism>
<dbReference type="SMART" id="SM00220">
    <property type="entry name" value="S_TKc"/>
    <property type="match status" value="1"/>
</dbReference>
<dbReference type="GO" id="GO:0015629">
    <property type="term" value="C:actin cytoskeleton"/>
    <property type="evidence" value="ECO:0007669"/>
    <property type="project" value="UniProtKB-ARBA"/>
</dbReference>
<feature type="compositionally biased region" description="Polar residues" evidence="13">
    <location>
        <begin position="654"/>
        <end position="664"/>
    </location>
</feature>
<reference evidence="15 16" key="1">
    <citation type="submission" date="2019-08" db="EMBL/GenBank/DDBJ databases">
        <title>A chromosome-level genome assembly, high-density linkage maps, and genome scans reveal the genomic architecture of hybrid incompatibilities underlying speciation via character displacement in darters (Percidae: Etheostominae).</title>
        <authorList>
            <person name="Moran R.L."/>
            <person name="Catchen J.M."/>
            <person name="Fuller R.C."/>
        </authorList>
    </citation>
    <scope>NUCLEOTIDE SEQUENCE [LARGE SCALE GENOMIC DNA]</scope>
    <source>
        <strain evidence="15">EspeVRDwgs_2016</strain>
        <tissue evidence="15">Muscle</tissue>
    </source>
</reference>
<feature type="region of interest" description="Disordered" evidence="13">
    <location>
        <begin position="1203"/>
        <end position="1226"/>
    </location>
</feature>
<evidence type="ECO:0000256" key="3">
    <source>
        <dbReference type="ARBA" id="ARBA00022490"/>
    </source>
</evidence>
<gene>
    <name evidence="15" type="ORF">FQN60_008295</name>
</gene>
<dbReference type="PANTHER" id="PTHR22972:SF3">
    <property type="entry name" value="INACTIVE TYROSINE-PROTEIN KINASE PRAG1"/>
    <property type="match status" value="1"/>
</dbReference>
<feature type="compositionally biased region" description="Polar residues" evidence="13">
    <location>
        <begin position="762"/>
        <end position="785"/>
    </location>
</feature>
<feature type="compositionally biased region" description="Polar residues" evidence="13">
    <location>
        <begin position="941"/>
        <end position="952"/>
    </location>
</feature>
<dbReference type="PROSITE" id="PS00109">
    <property type="entry name" value="PROTEIN_KINASE_TYR"/>
    <property type="match status" value="1"/>
</dbReference>
<feature type="region of interest" description="Disordered" evidence="13">
    <location>
        <begin position="249"/>
        <end position="275"/>
    </location>
</feature>
<feature type="region of interest" description="Disordered" evidence="13">
    <location>
        <begin position="491"/>
        <end position="566"/>
    </location>
</feature>
<dbReference type="Gene3D" id="1.10.510.10">
    <property type="entry name" value="Transferase(Phosphotransferase) domain 1"/>
    <property type="match status" value="1"/>
</dbReference>
<dbReference type="Pfam" id="PF00069">
    <property type="entry name" value="Pkinase"/>
    <property type="match status" value="1"/>
</dbReference>
<keyword evidence="6" id="KW-0206">Cytoskeleton</keyword>
<evidence type="ECO:0000256" key="10">
    <source>
        <dbReference type="ARBA" id="ARBA00079357"/>
    </source>
</evidence>
<feature type="region of interest" description="Disordered" evidence="13">
    <location>
        <begin position="611"/>
        <end position="845"/>
    </location>
</feature>
<feature type="compositionally biased region" description="Low complexity" evidence="13">
    <location>
        <begin position="696"/>
        <end position="708"/>
    </location>
</feature>
<proteinExistence type="inferred from homology"/>
<evidence type="ECO:0000256" key="13">
    <source>
        <dbReference type="SAM" id="MobiDB-lite"/>
    </source>
</evidence>
<feature type="domain" description="Protein kinase" evidence="14">
    <location>
        <begin position="1023"/>
        <end position="1355"/>
    </location>
</feature>
<keyword evidence="16" id="KW-1185">Reference proteome</keyword>
<evidence type="ECO:0000256" key="7">
    <source>
        <dbReference type="ARBA" id="ARBA00038349"/>
    </source>
</evidence>
<evidence type="ECO:0000256" key="5">
    <source>
        <dbReference type="ARBA" id="ARBA00022949"/>
    </source>
</evidence>
<feature type="compositionally biased region" description="Low complexity" evidence="13">
    <location>
        <begin position="263"/>
        <end position="275"/>
    </location>
</feature>
<feature type="non-terminal residue" evidence="15">
    <location>
        <position position="1"/>
    </location>
</feature>
<sequence length="1441" mass="156696">TQNALQEETSQRPHGWLGAPPTSLCSLHAAAEDSCSASALHLCTEQQQQQQQQQQQREPKPACSRSKFLERAFVLPGKRKSEQMSACSDFAEHVWKPGSCKNCFHPLSAHHKTVSGLDGVPAACLKSILGGDEEAVVTAPSPYSKPTIAVRPTMMSLDTNESMTDVNMNIEQENTKSPVQRLGLKKLLDLSSLYIDSNGCNKAHREAVLQSPETKMEYKNCFSLASLSPNILPKDSMIISNIFVTQEEGRGSQSLKKNANGDTCKQQNTTTTKTKSTYNGISVTTRANCQESHQASVEIPFSVDIVPSSPSKVHSNGISSGSPATVTTKTSSTSTTFPTTALSVDTISHNSAPSLHSPPVLSQQKTLLNSSCSYHSSTDSLPGAEGSRERQVRSGSPQSPPAMGSSQSSPNSPNDQPDSEPIYAESTKKKRRPQGNGLQSHLMCPNQTKNSSQSSELLGESQRATITVMAAHTEENRTFFLSSPDSAISTQCHFSPTARKDPSSPAFRWPSPSHSLPSLVTEGSLIPALHPKPQSSPPIPPKRTTRSPKLGTSSLSPSMCSPVPLPDLPRLGTSSLSPSISSPVPLPELPMLFLVSAREGHFKVHTENHSSAASERWHKPPHHSSGWNCCIEEEEEEDERERKEGEKKKLAGNPGTTSRVSSLVNGAAVWKEARDCKAHSSPPSMTEPGTAPPAAPNNGACQGETEGTGAEEEGKHNGSMPSKQPLHGGSSELLAAGKGAANNEPNPPPPPPKKLHRGCSKMSGSNMELDRCSQQGSVESPTSSLRGLPPASSDNLAADTGSRDARMSCSSPFSRSPVASAPGSPHLPSFTSFSNQPPPLPEKKMVNRTVSAPDSANGRPFVRAYPRLPFTGSESNVCQPADVSSRSSLPSSPVDPRPIFSSNESLERCHAPLSRPSRSRTLDEPLKTHGRLGVHCRSSVTCSSSPQLSVPVSASEPGSAPNMGSSLQLQTLLSNIDSREGVYSKLGGLYAESLRRLALKCEDHFTRSQRNPLRFEESNWSLFRLTSNKPSCNSGDAVYYSAACASDPSNSYAVKICKSPSMDAKQGHLYGLSVQQSMPPHFNLQQDCGHFLACVPQSMLPSDEVSLPTTPPSSLPQPSMSAPGQQVERERVVVITSEIPRQTAADFVREWAAFHKSQPEVYERRVCFLLLQLCHGLEHLKEHGVTHRDLCLENLLLVPHLRRPSQFPQQTTTDNGPSNSSSGVDSQRHLPRLLISNFAKAKRRSSEDAALTSVDPRIKRDHARLAPEIVSAAQYRKFDEFQTGILIYELLHQANPFEVSPALKEQDYRCEELPPIPSVSLYSAGLQRLAQLLLQPDPIKRIHIQEAKRILQSLLWGPRKDLMEQQRERHGQGVGFVDGSRHEGLLNWLDVKRALLMMKFAERSLEPERNAELEDWLCCQYFSSAHPLSLCHTAELLYSLK</sequence>
<feature type="compositionally biased region" description="Basic and acidic residues" evidence="13">
    <location>
        <begin position="640"/>
        <end position="649"/>
    </location>
</feature>
<dbReference type="Proteomes" id="UP000327493">
    <property type="component" value="Chromosome 16"/>
</dbReference>
<feature type="compositionally biased region" description="Low complexity" evidence="13">
    <location>
        <begin position="405"/>
        <end position="416"/>
    </location>
</feature>
<evidence type="ECO:0000256" key="2">
    <source>
        <dbReference type="ARBA" id="ARBA00004246"/>
    </source>
</evidence>
<comment type="caution">
    <text evidence="15">The sequence shown here is derived from an EMBL/GenBank/DDBJ whole genome shotgun (WGS) entry which is preliminary data.</text>
</comment>
<evidence type="ECO:0000256" key="12">
    <source>
        <dbReference type="ARBA" id="ARBA00083278"/>
    </source>
</evidence>
<dbReference type="InterPro" id="IPR008266">
    <property type="entry name" value="Tyr_kinase_AS"/>
</dbReference>
<evidence type="ECO:0000256" key="6">
    <source>
        <dbReference type="ARBA" id="ARBA00023212"/>
    </source>
</evidence>
<feature type="compositionally biased region" description="Low complexity" evidence="13">
    <location>
        <begin position="735"/>
        <end position="744"/>
    </location>
</feature>
<keyword evidence="3" id="KW-0963">Cytoplasm</keyword>
<evidence type="ECO:0000256" key="9">
    <source>
        <dbReference type="ARBA" id="ARBA00070282"/>
    </source>
</evidence>
<feature type="compositionally biased region" description="Polar residues" evidence="13">
    <location>
        <begin position="371"/>
        <end position="380"/>
    </location>
</feature>
<feature type="compositionally biased region" description="Low complexity" evidence="13">
    <location>
        <begin position="451"/>
        <end position="460"/>
    </location>
</feature>
<dbReference type="FunFam" id="1.10.510.10:FF:000437">
    <property type="entry name" value="Pseudopodium enriched atypical kinase 1"/>
    <property type="match status" value="1"/>
</dbReference>
<dbReference type="InterPro" id="IPR051511">
    <property type="entry name" value="MitoQC_Scaffold_Kinases"/>
</dbReference>
<dbReference type="InterPro" id="IPR000719">
    <property type="entry name" value="Prot_kinase_dom"/>
</dbReference>
<comment type="function">
    <text evidence="8">Probable catalytically inactive kinase. Scaffolding protein that regulates the cytoskeleton to control cell spreading and migration by modulating focal adhesion dynamics. Acts as a scaffold for mediating EGFR signaling.</text>
</comment>
<evidence type="ECO:0000256" key="11">
    <source>
        <dbReference type="ARBA" id="ARBA00080181"/>
    </source>
</evidence>
<feature type="compositionally biased region" description="Polar residues" evidence="13">
    <location>
        <begin position="1206"/>
        <end position="1225"/>
    </location>
</feature>
<feature type="compositionally biased region" description="Low complexity" evidence="13">
    <location>
        <begin position="882"/>
        <end position="898"/>
    </location>
</feature>
<feature type="region of interest" description="Disordered" evidence="13">
    <location>
        <begin position="308"/>
        <end position="337"/>
    </location>
</feature>
<feature type="region of interest" description="Disordered" evidence="13">
    <location>
        <begin position="1103"/>
        <end position="1126"/>
    </location>
</feature>
<keyword evidence="5" id="KW-0965">Cell junction</keyword>
<protein>
    <recommendedName>
        <fullName evidence="9">Inactive tyrosine-protein kinase PEAK1</fullName>
    </recommendedName>
    <alternativeName>
        <fullName evidence="10">Pseudopodium-enriched atypical kinase 1</fullName>
    </alternativeName>
    <alternativeName>
        <fullName evidence="11">Sugen kinase 269</fullName>
    </alternativeName>
    <alternativeName>
        <fullName evidence="12">Tyrosine-protein kinase SgK269</fullName>
    </alternativeName>
</protein>
<dbReference type="SUPFAM" id="SSF56112">
    <property type="entry name" value="Protein kinase-like (PK-like)"/>
    <property type="match status" value="1"/>
</dbReference>
<feature type="region of interest" description="Disordered" evidence="13">
    <location>
        <begin position="941"/>
        <end position="963"/>
    </location>
</feature>
<name>A0A5J5CVD7_9PERO</name>
<feature type="region of interest" description="Disordered" evidence="13">
    <location>
        <begin position="371"/>
        <end position="460"/>
    </location>
</feature>
<feature type="compositionally biased region" description="Low complexity" evidence="13">
    <location>
        <begin position="322"/>
        <end position="337"/>
    </location>
</feature>
<dbReference type="GO" id="GO:0005925">
    <property type="term" value="C:focal adhesion"/>
    <property type="evidence" value="ECO:0007669"/>
    <property type="project" value="UniProtKB-SubCell"/>
</dbReference>
<dbReference type="EMBL" id="VOFY01000016">
    <property type="protein sequence ID" value="KAA8584510.1"/>
    <property type="molecule type" value="Genomic_DNA"/>
</dbReference>
<evidence type="ECO:0000256" key="8">
    <source>
        <dbReference type="ARBA" id="ARBA00058561"/>
    </source>
</evidence>
<comment type="subcellular location">
    <subcellularLocation>
        <location evidence="2">Cell junction</location>
        <location evidence="2">Focal adhesion</location>
    </subcellularLocation>
    <subcellularLocation>
        <location evidence="1">Cytoplasm</location>
        <location evidence="1">Cytoskeleton</location>
    </subcellularLocation>
</comment>
<dbReference type="PANTHER" id="PTHR22972">
    <property type="entry name" value="SERINE/THREONINE PROTEIN KINASE"/>
    <property type="match status" value="1"/>
</dbReference>
<dbReference type="GO" id="GO:0005524">
    <property type="term" value="F:ATP binding"/>
    <property type="evidence" value="ECO:0007669"/>
    <property type="project" value="InterPro"/>
</dbReference>
<dbReference type="InterPro" id="IPR011009">
    <property type="entry name" value="Kinase-like_dom_sf"/>
</dbReference>
<dbReference type="GO" id="GO:0004672">
    <property type="term" value="F:protein kinase activity"/>
    <property type="evidence" value="ECO:0007669"/>
    <property type="project" value="InterPro"/>
</dbReference>
<evidence type="ECO:0000256" key="4">
    <source>
        <dbReference type="ARBA" id="ARBA00022553"/>
    </source>
</evidence>
<evidence type="ECO:0000259" key="14">
    <source>
        <dbReference type="PROSITE" id="PS50011"/>
    </source>
</evidence>
<feature type="compositionally biased region" description="Polar residues" evidence="13">
    <location>
        <begin position="251"/>
        <end position="261"/>
    </location>
</feature>